<evidence type="ECO:0000259" key="1">
    <source>
        <dbReference type="SMART" id="SM01321"/>
    </source>
</evidence>
<dbReference type="SMART" id="SM01321">
    <property type="entry name" value="Y1_Tnp"/>
    <property type="match status" value="1"/>
</dbReference>
<dbReference type="OrthoDB" id="9788881at2"/>
<dbReference type="PANTHER" id="PTHR36966">
    <property type="entry name" value="REP-ASSOCIATED TYROSINE TRANSPOSASE"/>
    <property type="match status" value="1"/>
</dbReference>
<dbReference type="InterPro" id="IPR052715">
    <property type="entry name" value="RAYT_transposase"/>
</dbReference>
<protein>
    <submittedName>
        <fullName evidence="2">Transposase</fullName>
    </submittedName>
</protein>
<dbReference type="GO" id="GO:0006313">
    <property type="term" value="P:DNA transposition"/>
    <property type="evidence" value="ECO:0007669"/>
    <property type="project" value="InterPro"/>
</dbReference>
<dbReference type="SUPFAM" id="SSF143422">
    <property type="entry name" value="Transposase IS200-like"/>
    <property type="match status" value="1"/>
</dbReference>
<dbReference type="Proteomes" id="UP000321513">
    <property type="component" value="Unassembled WGS sequence"/>
</dbReference>
<dbReference type="InterPro" id="IPR002686">
    <property type="entry name" value="Transposase_17"/>
</dbReference>
<name>A0A512BA30_9BACT</name>
<dbReference type="Gene3D" id="3.30.70.1290">
    <property type="entry name" value="Transposase IS200-like"/>
    <property type="match status" value="1"/>
</dbReference>
<comment type="caution">
    <text evidence="2">The sequence shown here is derived from an EMBL/GenBank/DDBJ whole genome shotgun (WGS) entry which is preliminary data.</text>
</comment>
<evidence type="ECO:0000313" key="2">
    <source>
        <dbReference type="EMBL" id="GEO08677.1"/>
    </source>
</evidence>
<keyword evidence="3" id="KW-1185">Reference proteome</keyword>
<dbReference type="GO" id="GO:0043565">
    <property type="term" value="F:sequence-specific DNA binding"/>
    <property type="evidence" value="ECO:0007669"/>
    <property type="project" value="TreeGrafter"/>
</dbReference>
<gene>
    <name evidence="2" type="ORF">SAE01_11730</name>
</gene>
<dbReference type="EMBL" id="BJYT01000004">
    <property type="protein sequence ID" value="GEO08677.1"/>
    <property type="molecule type" value="Genomic_DNA"/>
</dbReference>
<proteinExistence type="predicted"/>
<accession>A0A512BA30</accession>
<dbReference type="GO" id="GO:0004803">
    <property type="term" value="F:transposase activity"/>
    <property type="evidence" value="ECO:0007669"/>
    <property type="project" value="InterPro"/>
</dbReference>
<dbReference type="NCBIfam" id="NF047646">
    <property type="entry name" value="REP_Tyr_transpos"/>
    <property type="match status" value="1"/>
</dbReference>
<dbReference type="InterPro" id="IPR036515">
    <property type="entry name" value="Transposase_17_sf"/>
</dbReference>
<dbReference type="PANTHER" id="PTHR36966:SF1">
    <property type="entry name" value="REP-ASSOCIATED TYROSINE TRANSPOSASE"/>
    <property type="match status" value="1"/>
</dbReference>
<evidence type="ECO:0000313" key="3">
    <source>
        <dbReference type="Proteomes" id="UP000321513"/>
    </source>
</evidence>
<dbReference type="Pfam" id="PF01797">
    <property type="entry name" value="Y1_Tnp"/>
    <property type="match status" value="1"/>
</dbReference>
<dbReference type="AlphaFoldDB" id="A0A512BA30"/>
<organism evidence="2 3">
    <name type="scientific">Segetibacter aerophilus</name>
    <dbReference type="NCBI Taxonomy" id="670293"/>
    <lineage>
        <taxon>Bacteria</taxon>
        <taxon>Pseudomonadati</taxon>
        <taxon>Bacteroidota</taxon>
        <taxon>Chitinophagia</taxon>
        <taxon>Chitinophagales</taxon>
        <taxon>Chitinophagaceae</taxon>
        <taxon>Segetibacter</taxon>
    </lineage>
</organism>
<dbReference type="RefSeq" id="WP_147202751.1">
    <property type="nucleotide sequence ID" value="NZ_BJYT01000004.1"/>
</dbReference>
<reference evidence="2 3" key="1">
    <citation type="submission" date="2019-07" db="EMBL/GenBank/DDBJ databases">
        <title>Whole genome shotgun sequence of Segetibacter aerophilus NBRC 106135.</title>
        <authorList>
            <person name="Hosoyama A."/>
            <person name="Uohara A."/>
            <person name="Ohji S."/>
            <person name="Ichikawa N."/>
        </authorList>
    </citation>
    <scope>NUCLEOTIDE SEQUENCE [LARGE SCALE GENOMIC DNA]</scope>
    <source>
        <strain evidence="2 3">NBRC 106135</strain>
    </source>
</reference>
<sequence length="192" mass="22616">MKDDGYKIRDQHAVHFITFGVVEWVDVFTRRTYADIAIQSLLYCINNKELRLHGWCIMSNHIHLIISTANGNLSDILRDFKKFTSKEIITTIENNKQESRKNWMLWIFKKAGEKNSRNKQYQFWQQDNHPILLETVEFTLDKLNYMHNNPVKAGIVEKAEEYLLSSARDYYHEVGGLLPIDHLTAAYTLRPI</sequence>
<feature type="domain" description="Transposase IS200-like" evidence="1">
    <location>
        <begin position="10"/>
        <end position="149"/>
    </location>
</feature>